<organism evidence="1 2">
    <name type="scientific">Xanthocytophaga flava</name>
    <dbReference type="NCBI Taxonomy" id="3048013"/>
    <lineage>
        <taxon>Bacteria</taxon>
        <taxon>Pseudomonadati</taxon>
        <taxon>Bacteroidota</taxon>
        <taxon>Cytophagia</taxon>
        <taxon>Cytophagales</taxon>
        <taxon>Rhodocytophagaceae</taxon>
        <taxon>Xanthocytophaga</taxon>
    </lineage>
</organism>
<comment type="caution">
    <text evidence="1">The sequence shown here is derived from an EMBL/GenBank/DDBJ whole genome shotgun (WGS) entry which is preliminary data.</text>
</comment>
<evidence type="ECO:0000313" key="2">
    <source>
        <dbReference type="Proteomes" id="UP001241110"/>
    </source>
</evidence>
<proteinExistence type="predicted"/>
<evidence type="ECO:0000313" key="1">
    <source>
        <dbReference type="EMBL" id="MDJ1480264.1"/>
    </source>
</evidence>
<gene>
    <name evidence="1" type="ORF">QNI16_07195</name>
</gene>
<dbReference type="EMBL" id="JASJOS010000003">
    <property type="protein sequence ID" value="MDJ1480264.1"/>
    <property type="molecule type" value="Genomic_DNA"/>
</dbReference>
<sequence length="211" mass="22823">MKNINQLPGDNLGGLEQFFYADADEIDSIAPAVNGVITPDILMKSGKVFYSFRPSQGTLGFKEQQKDTKGGAIFTSELKGYVPRDSPELQSALLDMYNRRLVVIYRDNNGLLKLVGDKNFWLTFEADLDTGTNPTNRNGISFSFKGEGPNPAPFYGGAYTVDGSGTISPPVTPPANGFCRILRGDGVLLATLLPGQDAIIESGFSFVVRSI</sequence>
<protein>
    <submittedName>
        <fullName evidence="1">Uncharacterized protein</fullName>
    </submittedName>
</protein>
<name>A0AAE3QP31_9BACT</name>
<dbReference type="Proteomes" id="UP001241110">
    <property type="component" value="Unassembled WGS sequence"/>
</dbReference>
<accession>A0AAE3QP31</accession>
<dbReference type="RefSeq" id="WP_313976836.1">
    <property type="nucleotide sequence ID" value="NZ_JASJOS010000003.1"/>
</dbReference>
<dbReference type="AlphaFoldDB" id="A0AAE3QP31"/>
<reference evidence="1" key="1">
    <citation type="submission" date="2023-05" db="EMBL/GenBank/DDBJ databases">
        <authorList>
            <person name="Zhang X."/>
        </authorList>
    </citation>
    <scope>NUCLEOTIDE SEQUENCE</scope>
    <source>
        <strain evidence="1">YF14B1</strain>
    </source>
</reference>